<comment type="caution">
    <text evidence="1">The sequence shown here is derived from an EMBL/GenBank/DDBJ whole genome shotgun (WGS) entry which is preliminary data.</text>
</comment>
<dbReference type="Gene3D" id="1.25.40.10">
    <property type="entry name" value="Tetratricopeptide repeat domain"/>
    <property type="match status" value="1"/>
</dbReference>
<protein>
    <submittedName>
        <fullName evidence="1">Uncharacterized protein</fullName>
    </submittedName>
</protein>
<dbReference type="InterPro" id="IPR011990">
    <property type="entry name" value="TPR-like_helical_dom_sf"/>
</dbReference>
<accession>A0AAD8WXW4</accession>
<name>A0AAD8WXW4_LOLMU</name>
<gene>
    <name evidence="1" type="ORF">QYE76_045257</name>
</gene>
<keyword evidence="2" id="KW-1185">Reference proteome</keyword>
<reference evidence="1" key="1">
    <citation type="submission" date="2023-07" db="EMBL/GenBank/DDBJ databases">
        <title>A chromosome-level genome assembly of Lolium multiflorum.</title>
        <authorList>
            <person name="Chen Y."/>
            <person name="Copetti D."/>
            <person name="Kolliker R."/>
            <person name="Studer B."/>
        </authorList>
    </citation>
    <scope>NUCLEOTIDE SEQUENCE</scope>
    <source>
        <strain evidence="1">02402/16</strain>
        <tissue evidence="1">Leaf</tissue>
    </source>
</reference>
<organism evidence="1 2">
    <name type="scientific">Lolium multiflorum</name>
    <name type="common">Italian ryegrass</name>
    <name type="synonym">Lolium perenne subsp. multiflorum</name>
    <dbReference type="NCBI Taxonomy" id="4521"/>
    <lineage>
        <taxon>Eukaryota</taxon>
        <taxon>Viridiplantae</taxon>
        <taxon>Streptophyta</taxon>
        <taxon>Embryophyta</taxon>
        <taxon>Tracheophyta</taxon>
        <taxon>Spermatophyta</taxon>
        <taxon>Magnoliopsida</taxon>
        <taxon>Liliopsida</taxon>
        <taxon>Poales</taxon>
        <taxon>Poaceae</taxon>
        <taxon>BOP clade</taxon>
        <taxon>Pooideae</taxon>
        <taxon>Poodae</taxon>
        <taxon>Poeae</taxon>
        <taxon>Poeae Chloroplast Group 2 (Poeae type)</taxon>
        <taxon>Loliodinae</taxon>
        <taxon>Loliinae</taxon>
        <taxon>Lolium</taxon>
    </lineage>
</organism>
<dbReference type="SUPFAM" id="SSF48452">
    <property type="entry name" value="TPR-like"/>
    <property type="match status" value="1"/>
</dbReference>
<dbReference type="AlphaFoldDB" id="A0AAD8WXW4"/>
<proteinExistence type="predicted"/>
<evidence type="ECO:0000313" key="1">
    <source>
        <dbReference type="EMBL" id="KAK1684409.1"/>
    </source>
</evidence>
<dbReference type="EMBL" id="JAUUTY010000002">
    <property type="protein sequence ID" value="KAK1684409.1"/>
    <property type="molecule type" value="Genomic_DNA"/>
</dbReference>
<evidence type="ECO:0000313" key="2">
    <source>
        <dbReference type="Proteomes" id="UP001231189"/>
    </source>
</evidence>
<sequence length="236" mass="26698">MATKGAGANPVDRRRRAYNMLDSAFPERGYALRWCEQAQEMYKADGDMKEARLLLRSALGCSRVADDYASVYKAWIAMELHDGNVEAARGLFHEWGSRIYAGEDDSGVDFWCMFINFEVWNGGADRARAVARVAAETCPSDPTIYAKSLKVEVLFRHGDRVLAHNLNNFAMDVDCKDWVAHYQVRAFHHNDNDNCKAKRLGGGLFLDRMCRGVRRLVRRLGYRPLHAASTTICLSV</sequence>
<dbReference type="Proteomes" id="UP001231189">
    <property type="component" value="Unassembled WGS sequence"/>
</dbReference>